<proteinExistence type="predicted"/>
<dbReference type="AlphaFoldDB" id="A0A8D0CSK2"/>
<keyword evidence="2" id="KW-1185">Reference proteome</keyword>
<dbReference type="PANTHER" id="PTHR31025">
    <property type="entry name" value="SI:CH211-196P9.1-RELATED"/>
    <property type="match status" value="1"/>
</dbReference>
<dbReference type="Proteomes" id="UP000694568">
    <property type="component" value="Unplaced"/>
</dbReference>
<sequence>MEERIKSALPYLEEESIPKILQHLTELGVRTIEDIDCVIQPHSLELMWYLLCFFLDTQCDAEINFTMVSPDQEIILNLIPSSPVSVHNSTWMSTFSVPWEKMHESLKRCLAQTKRPKAADRRHMVRVIAEAIRLVCLNPPFRQCAELAKRIVDTYPELSFEDRTEEGERLGNGYFTLSKQLRTRIEFLNRDNTLTRLRKPKQLLTATNEEMPGPSTKCARTDSYGCVNWQTLGLPEGENRESLCEKKTELLTIFSQEGPRAAEHRRVGELMSLTYEPQRRDINATPPPTLLDLERQWPFLFIPNFLLQHFCTLTGIEIQARLRESLSGKGKRVLQYFKSQALKWKKEVRTVLCHLERHFEEVDPGLPAMLVLMAYFGENEDAIFLLADETSTPADVEAQISLPSTPRLIMLGDTILGATRWMLSIEGRVILRSDADFPAALAVFFGSFYVFNIEYPEEAATSLEFVQRFFVRINPEQSKCAAKFQTSKSTGKKVQRKNQSLNPHVAALIQDFIEYDWQNT</sequence>
<protein>
    <submittedName>
        <fullName evidence="1">Uncharacterized protein</fullName>
    </submittedName>
</protein>
<organism evidence="1 2">
    <name type="scientific">Sander lucioperca</name>
    <name type="common">Pike-perch</name>
    <name type="synonym">Perca lucioperca</name>
    <dbReference type="NCBI Taxonomy" id="283035"/>
    <lineage>
        <taxon>Eukaryota</taxon>
        <taxon>Metazoa</taxon>
        <taxon>Chordata</taxon>
        <taxon>Craniata</taxon>
        <taxon>Vertebrata</taxon>
        <taxon>Euteleostomi</taxon>
        <taxon>Actinopterygii</taxon>
        <taxon>Neopterygii</taxon>
        <taxon>Teleostei</taxon>
        <taxon>Neoteleostei</taxon>
        <taxon>Acanthomorphata</taxon>
        <taxon>Eupercaria</taxon>
        <taxon>Perciformes</taxon>
        <taxon>Percoidei</taxon>
        <taxon>Percidae</taxon>
        <taxon>Luciopercinae</taxon>
        <taxon>Sander</taxon>
    </lineage>
</organism>
<reference evidence="1" key="1">
    <citation type="submission" date="2025-08" db="UniProtKB">
        <authorList>
            <consortium name="Ensembl"/>
        </authorList>
    </citation>
    <scope>IDENTIFICATION</scope>
</reference>
<accession>A0A8D0CSK2</accession>
<evidence type="ECO:0000313" key="1">
    <source>
        <dbReference type="Ensembl" id="ENSSLUP00000008229.1"/>
    </source>
</evidence>
<evidence type="ECO:0000313" key="2">
    <source>
        <dbReference type="Proteomes" id="UP000694568"/>
    </source>
</evidence>
<dbReference type="PANTHER" id="PTHR31025:SF22">
    <property type="entry name" value="IP13529P"/>
    <property type="match status" value="1"/>
</dbReference>
<name>A0A8D0CSK2_SANLU</name>
<dbReference type="Ensembl" id="ENSSLUT00000008499.1">
    <property type="protein sequence ID" value="ENSSLUP00000008229.1"/>
    <property type="gene ID" value="ENSSLUG00000003888.1"/>
</dbReference>
<reference evidence="1" key="2">
    <citation type="submission" date="2025-09" db="UniProtKB">
        <authorList>
            <consortium name="Ensembl"/>
        </authorList>
    </citation>
    <scope>IDENTIFICATION</scope>
</reference>
<dbReference type="GeneTree" id="ENSGT00940000163828"/>